<dbReference type="InterPro" id="IPR007055">
    <property type="entry name" value="BON_dom"/>
</dbReference>
<evidence type="ECO:0000313" key="4">
    <source>
        <dbReference type="Proteomes" id="UP001202134"/>
    </source>
</evidence>
<keyword evidence="1" id="KW-0732">Signal</keyword>
<dbReference type="RefSeq" id="WP_102527689.1">
    <property type="nucleotide sequence ID" value="NZ_JAKIKU010000010.1"/>
</dbReference>
<dbReference type="InterPro" id="IPR051686">
    <property type="entry name" value="Lipoprotein_DolP"/>
</dbReference>
<dbReference type="PANTHER" id="PTHR34606:SF4">
    <property type="entry name" value="OUTER MEMBRANE LIPOPROTEIN DOLP"/>
    <property type="match status" value="1"/>
</dbReference>
<keyword evidence="4" id="KW-1185">Reference proteome</keyword>
<proteinExistence type="predicted"/>
<dbReference type="PANTHER" id="PTHR34606">
    <property type="entry name" value="BON DOMAIN-CONTAINING PROTEIN"/>
    <property type="match status" value="1"/>
</dbReference>
<reference evidence="3 4" key="1">
    <citation type="submission" date="2022-01" db="EMBL/GenBank/DDBJ databases">
        <title>Whole genome-based taxonomy of the Shewanellaceae.</title>
        <authorList>
            <person name="Martin-Rodriguez A.J."/>
        </authorList>
    </citation>
    <scope>NUCLEOTIDE SEQUENCE [LARGE SCALE GENOMIC DNA]</scope>
    <source>
        <strain evidence="3 4">DSM 24955</strain>
    </source>
</reference>
<name>A0ABT0KT47_9GAMM</name>
<organism evidence="3 4">
    <name type="scientific">Shewanella electrodiphila</name>
    <dbReference type="NCBI Taxonomy" id="934143"/>
    <lineage>
        <taxon>Bacteria</taxon>
        <taxon>Pseudomonadati</taxon>
        <taxon>Pseudomonadota</taxon>
        <taxon>Gammaproteobacteria</taxon>
        <taxon>Alteromonadales</taxon>
        <taxon>Shewanellaceae</taxon>
        <taxon>Shewanella</taxon>
    </lineage>
</organism>
<dbReference type="PROSITE" id="PS51257">
    <property type="entry name" value="PROKAR_LIPOPROTEIN"/>
    <property type="match status" value="1"/>
</dbReference>
<evidence type="ECO:0000313" key="3">
    <source>
        <dbReference type="EMBL" id="MCL1047020.1"/>
    </source>
</evidence>
<dbReference type="SMART" id="SM00749">
    <property type="entry name" value="BON"/>
    <property type="match status" value="2"/>
</dbReference>
<dbReference type="InterPro" id="IPR014004">
    <property type="entry name" value="Transpt-assoc_nodulatn_dom_bac"/>
</dbReference>
<dbReference type="Pfam" id="PF04972">
    <property type="entry name" value="BON"/>
    <property type="match status" value="2"/>
</dbReference>
<dbReference type="EMBL" id="JAKIKU010000010">
    <property type="protein sequence ID" value="MCL1047020.1"/>
    <property type="molecule type" value="Genomic_DNA"/>
</dbReference>
<gene>
    <name evidence="3" type="ORF">L2737_17110</name>
</gene>
<protein>
    <submittedName>
        <fullName evidence="3">BON domain-containing protein</fullName>
    </submittedName>
</protein>
<evidence type="ECO:0000256" key="1">
    <source>
        <dbReference type="ARBA" id="ARBA00022729"/>
    </source>
</evidence>
<dbReference type="Proteomes" id="UP001202134">
    <property type="component" value="Unassembled WGS sequence"/>
</dbReference>
<feature type="domain" description="BON" evidence="2">
    <location>
        <begin position="121"/>
        <end position="188"/>
    </location>
</feature>
<accession>A0ABT0KT47</accession>
<sequence length="190" mass="20677">MIKAVLAIAILFLLQGCAGVVMVGAVGGAKMANDERSMSTQISDTNADFNITSALSKHQDINSQTNITGVVLNSNVLMIGQSPNSMLRDKAVRVVQELEIGGKLHNQIRIGNPTSFTTRSNDTWITTKVKTRMLNETELDVTRVKVVTENGEVFLLGIIARDQADLAVEVTRNTSGVRKVIKVFEYIDAD</sequence>
<comment type="caution">
    <text evidence="3">The sequence shown here is derived from an EMBL/GenBank/DDBJ whole genome shotgun (WGS) entry which is preliminary data.</text>
</comment>
<dbReference type="PROSITE" id="PS50914">
    <property type="entry name" value="BON"/>
    <property type="match status" value="1"/>
</dbReference>
<evidence type="ECO:0000259" key="2">
    <source>
        <dbReference type="PROSITE" id="PS50914"/>
    </source>
</evidence>